<evidence type="ECO:0000313" key="13">
    <source>
        <dbReference type="Proteomes" id="UP000694558"/>
    </source>
</evidence>
<dbReference type="Ensembl" id="ENSSMAT00000038399.1">
    <property type="protein sequence ID" value="ENSSMAP00000060849.1"/>
    <property type="gene ID" value="ENSSMAG00000016074.2"/>
</dbReference>
<feature type="transmembrane region" description="Helical" evidence="8">
    <location>
        <begin position="653"/>
        <end position="671"/>
    </location>
</feature>
<keyword evidence="2" id="KW-0813">Transport</keyword>
<keyword evidence="4 8" id="KW-1133">Transmembrane helix</keyword>
<evidence type="ECO:0000256" key="2">
    <source>
        <dbReference type="ARBA" id="ARBA00022448"/>
    </source>
</evidence>
<proteinExistence type="predicted"/>
<keyword evidence="7" id="KW-0407">Ion channel</keyword>
<dbReference type="Proteomes" id="UP000694558">
    <property type="component" value="Chromosome 18"/>
</dbReference>
<evidence type="ECO:0000259" key="9">
    <source>
        <dbReference type="Pfam" id="PF00520"/>
    </source>
</evidence>
<evidence type="ECO:0000256" key="1">
    <source>
        <dbReference type="ARBA" id="ARBA00004141"/>
    </source>
</evidence>
<dbReference type="GO" id="GO:0005227">
    <property type="term" value="F:calcium-activated cation channel activity"/>
    <property type="evidence" value="ECO:0007669"/>
    <property type="project" value="TreeGrafter"/>
</dbReference>
<dbReference type="InterPro" id="IPR041491">
    <property type="entry name" value="TRPM_SLOG"/>
</dbReference>
<feature type="transmembrane region" description="Helical" evidence="8">
    <location>
        <begin position="614"/>
        <end position="641"/>
    </location>
</feature>
<feature type="transmembrane region" description="Helical" evidence="8">
    <location>
        <begin position="691"/>
        <end position="709"/>
    </location>
</feature>
<sequence>ELQFAGASKRHSYFLRLSWDTPPSMVYTLMTAHWGLPAPNLVVSVVGGEGRTKVKTWVREVLRQGLVKASQSTGAWIVTAGLREGVGRCVGEAVRDHATAASSVSLSKVVALGIAPWGLVHNREQLVNPQVLLFFPVFYIYIHPFKKISSSTNTCIPAGSGSIDIPVICMLISGEASLLERVDLSLKTSMPWLVLAGSGGMADFLSEVLENLSSATVAQSSNEGDGEAGPNLITIYHGEQEGPDDFDTVLLKALVGASKHRASVDASPYNEELKLAVTWNRVDIAKSELFNGDIQWRYEDLEDSMTDALVNDKPQFVRLFTENGLNILDYLTYGRLESLYRSVADGTLLYQLLQRHLIERHGTTALSNQHSSPSKTAAERMQSGTVKDISLFEVSRVLELLMGDVCQPFYYERVSKMLRGDCLYRERRCLFPWASLFIWAVLQNRSEMATFFWEMAGESVLSALSGCKILRELSKLETETENKVAMKELAQSFENLAHDVFSSCYRSNESRSFTLLIRKSPVWGGTTCLQMGMGADARLFFSNDGVQSLLSQIWWGDMNRNTDVWKLMLTFFCPFLCYTNLISFRTSTKRRRGSIPHTRTPPRRPFIVSRWRQFWFAPVTSFLGNVLMYFLFLLLFAYVLLVDFKPPPPAGPAISEYVLYFWVFTIVCEEIREVSEDMRVYIQDVWNKCDLTAIILFIIGLICRMFHWSYGFGRDVLCVDYMVFTLRLIHIFAIHKQLGPKIIIVGKMMKDIFFFLFFLGVWLMAYGVANQALLYSYDPRLDRIFRRVFYRPYLHIFGQIPVEEMDGKSVCVCLEGAEPCRTMYSNWLVVILLVVYLLVTNILLINLLIAMFSYTFSEVQANSDIYWKFQRYNLIVQYHSRPSLAPPFIIISHINLFVKRNIRKVPSIKIHHFVLQLRGKAANRLMTWETIQKEDFLTAQTKIQKNSDSERLKRMSVK</sequence>
<dbReference type="PANTHER" id="PTHR13800">
    <property type="entry name" value="TRANSIENT RECEPTOR POTENTIAL CATION CHANNEL, SUBFAMILY M, MEMBER 6"/>
    <property type="match status" value="1"/>
</dbReference>
<keyword evidence="6 8" id="KW-0472">Membrane</keyword>
<gene>
    <name evidence="12" type="primary">LOC118286987</name>
</gene>
<reference evidence="12" key="1">
    <citation type="submission" date="2023-05" db="EMBL/GenBank/DDBJ databases">
        <title>High-quality long-read genome of Scophthalmus maximus.</title>
        <authorList>
            <person name="Lien S."/>
            <person name="Martinez P."/>
        </authorList>
    </citation>
    <scope>NUCLEOTIDE SEQUENCE [LARGE SCALE GENOMIC DNA]</scope>
</reference>
<feature type="domain" description="TRPM-like" evidence="11">
    <location>
        <begin position="288"/>
        <end position="542"/>
    </location>
</feature>
<dbReference type="Pfam" id="PF18139">
    <property type="entry name" value="LSDAT_euk"/>
    <property type="match status" value="1"/>
</dbReference>
<keyword evidence="5" id="KW-0406">Ion transport</keyword>
<keyword evidence="3 8" id="KW-0812">Transmembrane</keyword>
<dbReference type="InterPro" id="IPR005821">
    <property type="entry name" value="Ion_trans_dom"/>
</dbReference>
<dbReference type="InterPro" id="IPR057366">
    <property type="entry name" value="TRPM-like"/>
</dbReference>
<evidence type="ECO:0000259" key="10">
    <source>
        <dbReference type="Pfam" id="PF18139"/>
    </source>
</evidence>
<dbReference type="Pfam" id="PF00520">
    <property type="entry name" value="Ion_trans"/>
    <property type="match status" value="1"/>
</dbReference>
<feature type="transmembrane region" description="Helical" evidence="8">
    <location>
        <begin position="564"/>
        <end position="584"/>
    </location>
</feature>
<reference evidence="12" key="2">
    <citation type="submission" date="2025-08" db="UniProtKB">
        <authorList>
            <consortium name="Ensembl"/>
        </authorList>
    </citation>
    <scope>IDENTIFICATION</scope>
</reference>
<dbReference type="PANTHER" id="PTHR13800:SF47">
    <property type="entry name" value="TRANSIENT RECEPTOR POTENTIAL CATION CHANNEL SUBFAMILY M MEMBER 4 ISOFORM X1-RELATED"/>
    <property type="match status" value="1"/>
</dbReference>
<evidence type="ECO:0000313" key="12">
    <source>
        <dbReference type="Ensembl" id="ENSSMAP00000060849.1"/>
    </source>
</evidence>
<dbReference type="GO" id="GO:0005886">
    <property type="term" value="C:plasma membrane"/>
    <property type="evidence" value="ECO:0007669"/>
    <property type="project" value="TreeGrafter"/>
</dbReference>
<name>A0A8D3DMU0_SCOMX</name>
<evidence type="ECO:0000256" key="7">
    <source>
        <dbReference type="ARBA" id="ARBA00023303"/>
    </source>
</evidence>
<feature type="domain" description="Ion transport" evidence="9">
    <location>
        <begin position="629"/>
        <end position="863"/>
    </location>
</feature>
<feature type="transmembrane region" description="Helical" evidence="8">
    <location>
        <begin position="751"/>
        <end position="769"/>
    </location>
</feature>
<protein>
    <submittedName>
        <fullName evidence="12">Transient receptor potential cation channel, subfamily M, member 4b, tandem duplicate 1</fullName>
    </submittedName>
</protein>
<feature type="transmembrane region" description="Helical" evidence="8">
    <location>
        <begin position="827"/>
        <end position="849"/>
    </location>
</feature>
<evidence type="ECO:0000256" key="4">
    <source>
        <dbReference type="ARBA" id="ARBA00022989"/>
    </source>
</evidence>
<evidence type="ECO:0000256" key="6">
    <source>
        <dbReference type="ARBA" id="ARBA00023136"/>
    </source>
</evidence>
<dbReference type="InterPro" id="IPR050927">
    <property type="entry name" value="TRPM"/>
</dbReference>
<feature type="transmembrane region" description="Helical" evidence="8">
    <location>
        <begin position="721"/>
        <end position="739"/>
    </location>
</feature>
<dbReference type="GeneTree" id="ENSGT00940000158693"/>
<evidence type="ECO:0000256" key="8">
    <source>
        <dbReference type="SAM" id="Phobius"/>
    </source>
</evidence>
<organism evidence="12 13">
    <name type="scientific">Scophthalmus maximus</name>
    <name type="common">Turbot</name>
    <name type="synonym">Psetta maxima</name>
    <dbReference type="NCBI Taxonomy" id="52904"/>
    <lineage>
        <taxon>Eukaryota</taxon>
        <taxon>Metazoa</taxon>
        <taxon>Chordata</taxon>
        <taxon>Craniata</taxon>
        <taxon>Vertebrata</taxon>
        <taxon>Euteleostomi</taxon>
        <taxon>Actinopterygii</taxon>
        <taxon>Neopterygii</taxon>
        <taxon>Teleostei</taxon>
        <taxon>Neoteleostei</taxon>
        <taxon>Acanthomorphata</taxon>
        <taxon>Carangaria</taxon>
        <taxon>Pleuronectiformes</taxon>
        <taxon>Pleuronectoidei</taxon>
        <taxon>Scophthalmidae</taxon>
        <taxon>Scophthalmus</taxon>
    </lineage>
</organism>
<dbReference type="Pfam" id="PF25508">
    <property type="entry name" value="TRPM2"/>
    <property type="match status" value="1"/>
</dbReference>
<feature type="domain" description="TRPM SLOG" evidence="10">
    <location>
        <begin position="13"/>
        <end position="131"/>
    </location>
</feature>
<evidence type="ECO:0000256" key="5">
    <source>
        <dbReference type="ARBA" id="ARBA00023065"/>
    </source>
</evidence>
<accession>A0A8D3DMU0</accession>
<evidence type="ECO:0000256" key="3">
    <source>
        <dbReference type="ARBA" id="ARBA00022692"/>
    </source>
</evidence>
<dbReference type="GO" id="GO:0099604">
    <property type="term" value="F:ligand-gated calcium channel activity"/>
    <property type="evidence" value="ECO:0007669"/>
    <property type="project" value="TreeGrafter"/>
</dbReference>
<evidence type="ECO:0000259" key="11">
    <source>
        <dbReference type="Pfam" id="PF25508"/>
    </source>
</evidence>
<dbReference type="AlphaFoldDB" id="A0A8D3DMU0"/>
<comment type="subcellular location">
    <subcellularLocation>
        <location evidence="1">Membrane</location>
        <topology evidence="1">Multi-pass membrane protein</topology>
    </subcellularLocation>
</comment>